<reference evidence="3 4" key="1">
    <citation type="journal article" date="2014" name="Nat. Commun.">
        <title>Klebsormidium flaccidum genome reveals primary factors for plant terrestrial adaptation.</title>
        <authorList>
            <person name="Hori K."/>
            <person name="Maruyama F."/>
            <person name="Fujisawa T."/>
            <person name="Togashi T."/>
            <person name="Yamamoto N."/>
            <person name="Seo M."/>
            <person name="Sato S."/>
            <person name="Yamada T."/>
            <person name="Mori H."/>
            <person name="Tajima N."/>
            <person name="Moriyama T."/>
            <person name="Ikeuchi M."/>
            <person name="Watanabe M."/>
            <person name="Wada H."/>
            <person name="Kobayashi K."/>
            <person name="Saito M."/>
            <person name="Masuda T."/>
            <person name="Sasaki-Sekimoto Y."/>
            <person name="Mashiguchi K."/>
            <person name="Awai K."/>
            <person name="Shimojima M."/>
            <person name="Masuda S."/>
            <person name="Iwai M."/>
            <person name="Nobusawa T."/>
            <person name="Narise T."/>
            <person name="Kondo S."/>
            <person name="Saito H."/>
            <person name="Sato R."/>
            <person name="Murakawa M."/>
            <person name="Ihara Y."/>
            <person name="Oshima-Yamada Y."/>
            <person name="Ohtaka K."/>
            <person name="Satoh M."/>
            <person name="Sonobe K."/>
            <person name="Ishii M."/>
            <person name="Ohtani R."/>
            <person name="Kanamori-Sato M."/>
            <person name="Honoki R."/>
            <person name="Miyazaki D."/>
            <person name="Mochizuki H."/>
            <person name="Umetsu J."/>
            <person name="Higashi K."/>
            <person name="Shibata D."/>
            <person name="Kamiya Y."/>
            <person name="Sato N."/>
            <person name="Nakamura Y."/>
            <person name="Tabata S."/>
            <person name="Ida S."/>
            <person name="Kurokawa K."/>
            <person name="Ohta H."/>
        </authorList>
    </citation>
    <scope>NUCLEOTIDE SEQUENCE [LARGE SCALE GENOMIC DNA]</scope>
    <source>
        <strain evidence="3 4">NIES-2285</strain>
    </source>
</reference>
<protein>
    <submittedName>
        <fullName evidence="3">Uncharacterized protein</fullName>
    </submittedName>
</protein>
<dbReference type="AlphaFoldDB" id="A0A1Y1IG97"/>
<dbReference type="OrthoDB" id="1899156at2759"/>
<feature type="transmembrane region" description="Helical" evidence="2">
    <location>
        <begin position="181"/>
        <end position="205"/>
    </location>
</feature>
<keyword evidence="2" id="KW-1133">Transmembrane helix</keyword>
<accession>A0A1Y1IG97</accession>
<feature type="region of interest" description="Disordered" evidence="1">
    <location>
        <begin position="1"/>
        <end position="90"/>
    </location>
</feature>
<gene>
    <name evidence="3" type="ORF">KFL_005490030</name>
</gene>
<dbReference type="EMBL" id="DF237498">
    <property type="protein sequence ID" value="GAQ89673.1"/>
    <property type="molecule type" value="Genomic_DNA"/>
</dbReference>
<sequence length="445" mass="48673">MEQAEEIAARGKNGTPDKQRLLADGALPSESSEHETLHSVSLDEITDSVKGNMQSDGQRAPGAPSNADVSRSSSADVSDSSSAAISTFPRQGSRGIQLTRLSIPEEDLEEDENHDGPLLDPKTQPVNKLPRQEEEFDSYLTGPVRTLVIGVTSTLTFVLLGSTVVLAVCLMPGMEGTIDTVAPIAASLLMLSLMGSLVWCCWLGWNQCWFAATKNNLIRRLPFTLLHMLKPDELVKVKGRIAVGPDGPLTASYSHQMNCVYTEACLYRQDPDAGGQANEKWGCDVAERRAVDFYLVDDETGRSVLVKAGYGAGITTIVPVTEVVETARGSAKRENKTPKLEAWLEERDKTSYLPGEPDTERRQEWLRFTESYLRAGDHVLVVGNTERRGDQIVVVPPDESLSYGCRFWFLCLLPFHLRGLIITNEGKMIGDLPKAMPVAAPEGSV</sequence>
<evidence type="ECO:0000256" key="2">
    <source>
        <dbReference type="SAM" id="Phobius"/>
    </source>
</evidence>
<feature type="region of interest" description="Disordered" evidence="1">
    <location>
        <begin position="107"/>
        <end position="133"/>
    </location>
</feature>
<name>A0A1Y1IG97_KLENI</name>
<dbReference type="PANTHER" id="PTHR33709:SF4">
    <property type="entry name" value="OS08G0230200 PROTEIN"/>
    <property type="match status" value="1"/>
</dbReference>
<proteinExistence type="predicted"/>
<feature type="compositionally biased region" description="Low complexity" evidence="1">
    <location>
        <begin position="63"/>
        <end position="86"/>
    </location>
</feature>
<dbReference type="PANTHER" id="PTHR33709">
    <property type="entry name" value="OSJNBA0035M09.9 PROTEIN"/>
    <property type="match status" value="1"/>
</dbReference>
<dbReference type="Proteomes" id="UP000054558">
    <property type="component" value="Unassembled WGS sequence"/>
</dbReference>
<dbReference type="STRING" id="105231.A0A1Y1IG97"/>
<evidence type="ECO:0000313" key="4">
    <source>
        <dbReference type="Proteomes" id="UP000054558"/>
    </source>
</evidence>
<keyword evidence="4" id="KW-1185">Reference proteome</keyword>
<organism evidence="3 4">
    <name type="scientific">Klebsormidium nitens</name>
    <name type="common">Green alga</name>
    <name type="synonym">Ulothrix nitens</name>
    <dbReference type="NCBI Taxonomy" id="105231"/>
    <lineage>
        <taxon>Eukaryota</taxon>
        <taxon>Viridiplantae</taxon>
        <taxon>Streptophyta</taxon>
        <taxon>Klebsormidiophyceae</taxon>
        <taxon>Klebsormidiales</taxon>
        <taxon>Klebsormidiaceae</taxon>
        <taxon>Klebsormidium</taxon>
    </lineage>
</organism>
<evidence type="ECO:0000256" key="1">
    <source>
        <dbReference type="SAM" id="MobiDB-lite"/>
    </source>
</evidence>
<dbReference type="InterPro" id="IPR040339">
    <property type="entry name" value="At1g16860-like"/>
</dbReference>
<keyword evidence="2" id="KW-0472">Membrane</keyword>
<keyword evidence="2" id="KW-0812">Transmembrane</keyword>
<evidence type="ECO:0000313" key="3">
    <source>
        <dbReference type="EMBL" id="GAQ89673.1"/>
    </source>
</evidence>
<feature type="transmembrane region" description="Helical" evidence="2">
    <location>
        <begin position="147"/>
        <end position="169"/>
    </location>
</feature>
<dbReference type="OMA" id="KAMVWAV"/>